<evidence type="ECO:0000256" key="3">
    <source>
        <dbReference type="ARBA" id="ARBA00022448"/>
    </source>
</evidence>
<keyword evidence="3 10" id="KW-0813">Transport</keyword>
<evidence type="ECO:0000313" key="11">
    <source>
        <dbReference type="EMBL" id="PWD84388.1"/>
    </source>
</evidence>
<dbReference type="Proteomes" id="UP000244948">
    <property type="component" value="Unassembled WGS sequence"/>
</dbReference>
<dbReference type="EMBL" id="QEWR01000002">
    <property type="protein sequence ID" value="PWD84388.1"/>
    <property type="molecule type" value="Genomic_DNA"/>
</dbReference>
<sequence length="414" mass="45316">MKVDKSPSVVGGAMIAAGTMIGAGMLSLPIASAGMWFGWTVMIMLLTVFFMYITAEQILEVNLGYRPGASFDTLVKDNLGGLWRFVNGFSVAFVLYILLYAYVVGSGSVISNTIGHNFDIAIPRYQSSLIFALLFTGIVWWSTKAVDRISTILMIGMFLTLFAAVTGLLGKIEIPYLFEPSGESRYAIYAFASLPFFLTSFCFHASVPSFVKYYGIEGKKIKKAIAWGMSITFIFYLAWMVAIMGSIERESFLSVGSDQVAWLLDEVNASPFAGLALRFFAFFAVVTSFLGAGLGLFDYIADLFKINDGHKGRFLTALITFLPPTILGMLFPNGFVLAIGFAGLFAAIWSVIVPAAMVINYRKKAEKSGQKPAVSFRAFGGKVMPYIIILYGLVAIVSHLLVEVFNVSALNFFK</sequence>
<accession>A0A2U2AMK3</accession>
<evidence type="ECO:0000256" key="2">
    <source>
        <dbReference type="ARBA" id="ARBA00005452"/>
    </source>
</evidence>
<dbReference type="PROSITE" id="PS00594">
    <property type="entry name" value="AROMATIC_AA_PERMEASE_1"/>
    <property type="match status" value="1"/>
</dbReference>
<dbReference type="InterPro" id="IPR013059">
    <property type="entry name" value="Trp_tyr_transpt"/>
</dbReference>
<evidence type="ECO:0000256" key="4">
    <source>
        <dbReference type="ARBA" id="ARBA00022475"/>
    </source>
</evidence>
<dbReference type="GO" id="GO:0005886">
    <property type="term" value="C:plasma membrane"/>
    <property type="evidence" value="ECO:0007669"/>
    <property type="project" value="UniProtKB-SubCell"/>
</dbReference>
<comment type="function">
    <text evidence="10">Involved in transporting aromatic amino acids across the cytoplasmic membrane.</text>
</comment>
<keyword evidence="8 10" id="KW-1133">Transmembrane helix</keyword>
<dbReference type="PANTHER" id="PTHR46997:SF1">
    <property type="entry name" value="LOW AFFINITY TRYPTOPHAN PERMEASE-RELATED"/>
    <property type="match status" value="1"/>
</dbReference>
<feature type="transmembrane region" description="Helical" evidence="10">
    <location>
        <begin position="224"/>
        <end position="247"/>
    </location>
</feature>
<dbReference type="PRINTS" id="PR00166">
    <property type="entry name" value="AROAAPRMEASE"/>
</dbReference>
<keyword evidence="5 10" id="KW-0997">Cell inner membrane</keyword>
<keyword evidence="6 10" id="KW-0812">Transmembrane</keyword>
<evidence type="ECO:0000256" key="8">
    <source>
        <dbReference type="ARBA" id="ARBA00022989"/>
    </source>
</evidence>
<evidence type="ECO:0000256" key="6">
    <source>
        <dbReference type="ARBA" id="ARBA00022692"/>
    </source>
</evidence>
<keyword evidence="9 10" id="KW-0472">Membrane</keyword>
<name>A0A2U2AMK3_9GAMM</name>
<evidence type="ECO:0000256" key="5">
    <source>
        <dbReference type="ARBA" id="ARBA00022519"/>
    </source>
</evidence>
<dbReference type="PANTHER" id="PTHR46997">
    <property type="entry name" value="LOW AFFINITY TRYPTOPHAN PERMEASE-RELATED"/>
    <property type="match status" value="1"/>
</dbReference>
<feature type="transmembrane region" description="Helical" evidence="10">
    <location>
        <begin position="279"/>
        <end position="300"/>
    </location>
</feature>
<evidence type="ECO:0000256" key="1">
    <source>
        <dbReference type="ARBA" id="ARBA00004429"/>
    </source>
</evidence>
<comment type="similarity">
    <text evidence="2 10">Belongs to the amino acid/polyamine transporter 2 family. Mtr/TnaB/TyrP permease subfamily.</text>
</comment>
<dbReference type="Pfam" id="PF03222">
    <property type="entry name" value="Trp_Tyr_perm"/>
    <property type="match status" value="1"/>
</dbReference>
<dbReference type="GO" id="GO:0003333">
    <property type="term" value="P:amino acid transmembrane transport"/>
    <property type="evidence" value="ECO:0007669"/>
    <property type="project" value="InterPro"/>
</dbReference>
<evidence type="ECO:0000256" key="7">
    <source>
        <dbReference type="ARBA" id="ARBA00022970"/>
    </source>
</evidence>
<feature type="transmembrane region" description="Helical" evidence="10">
    <location>
        <begin position="9"/>
        <end position="30"/>
    </location>
</feature>
<feature type="transmembrane region" description="Helical" evidence="10">
    <location>
        <begin position="312"/>
        <end position="331"/>
    </location>
</feature>
<keyword evidence="12" id="KW-1185">Reference proteome</keyword>
<evidence type="ECO:0000256" key="9">
    <source>
        <dbReference type="ARBA" id="ARBA00023136"/>
    </source>
</evidence>
<comment type="caution">
    <text evidence="11">The sequence shown here is derived from an EMBL/GenBank/DDBJ whole genome shotgun (WGS) entry which is preliminary data.</text>
</comment>
<dbReference type="GO" id="GO:0015173">
    <property type="term" value="F:aromatic amino acid transmembrane transporter activity"/>
    <property type="evidence" value="ECO:0007669"/>
    <property type="project" value="UniProtKB-UniRule"/>
</dbReference>
<dbReference type="RefSeq" id="WP_109235575.1">
    <property type="nucleotide sequence ID" value="NZ_BMXZ01000001.1"/>
</dbReference>
<dbReference type="AlphaFoldDB" id="A0A2U2AMK3"/>
<gene>
    <name evidence="11" type="ORF">DC082_02265</name>
</gene>
<feature type="transmembrane region" description="Helical" evidence="10">
    <location>
        <begin position="337"/>
        <end position="362"/>
    </location>
</feature>
<reference evidence="11 12" key="1">
    <citation type="journal article" date="2018" name="Genome Announc.">
        <title>Ignatzschineria cameli sp. nov., isolated from necrotic foot tissue of dromedaries (Camelus dromedarius) and associated maggots (Wohlfahrtia species) in Dubai.</title>
        <authorList>
            <person name="Tsang C.C."/>
            <person name="Tang J.Y."/>
            <person name="Fong J.Y."/>
            <person name="Kinne J."/>
            <person name="Lee H.H."/>
            <person name="Joseph M."/>
            <person name="Jose S."/>
            <person name="Schuster R.K."/>
            <person name="Tang Y."/>
            <person name="Sivakumar S."/>
            <person name="Chen J.H."/>
            <person name="Teng J.L."/>
            <person name="Lau S.K."/>
            <person name="Wernery U."/>
            <person name="Woo P.C."/>
        </authorList>
    </citation>
    <scope>NUCLEOTIDE SEQUENCE [LARGE SCALE GENOMIC DNA]</scope>
    <source>
        <strain evidence="11 12">KCTC 22643</strain>
    </source>
</reference>
<dbReference type="InterPro" id="IPR013061">
    <property type="entry name" value="Trp/try_permease_CS"/>
</dbReference>
<keyword evidence="7 10" id="KW-0029">Amino-acid transport</keyword>
<evidence type="ECO:0000256" key="10">
    <source>
        <dbReference type="RuleBase" id="RU367149"/>
    </source>
</evidence>
<feature type="transmembrane region" description="Helical" evidence="10">
    <location>
        <begin position="125"/>
        <end position="141"/>
    </location>
</feature>
<organism evidence="11 12">
    <name type="scientific">Ignatzschineria indica</name>
    <dbReference type="NCBI Taxonomy" id="472583"/>
    <lineage>
        <taxon>Bacteria</taxon>
        <taxon>Pseudomonadati</taxon>
        <taxon>Pseudomonadota</taxon>
        <taxon>Gammaproteobacteria</taxon>
        <taxon>Cardiobacteriales</taxon>
        <taxon>Ignatzschineriaceae</taxon>
        <taxon>Ignatzschineria</taxon>
    </lineage>
</organism>
<feature type="transmembrane region" description="Helical" evidence="10">
    <location>
        <begin position="85"/>
        <end position="105"/>
    </location>
</feature>
<comment type="subcellular location">
    <subcellularLocation>
        <location evidence="1 10">Cell inner membrane</location>
        <topology evidence="1 10">Multi-pass membrane protein</topology>
    </subcellularLocation>
</comment>
<dbReference type="NCBIfam" id="TIGR00837">
    <property type="entry name" value="araaP"/>
    <property type="match status" value="1"/>
</dbReference>
<feature type="transmembrane region" description="Helical" evidence="10">
    <location>
        <begin position="153"/>
        <end position="174"/>
    </location>
</feature>
<dbReference type="Gene3D" id="1.20.1740.10">
    <property type="entry name" value="Amino acid/polyamine transporter I"/>
    <property type="match status" value="1"/>
</dbReference>
<feature type="transmembrane region" description="Helical" evidence="10">
    <location>
        <begin position="36"/>
        <end position="55"/>
    </location>
</feature>
<feature type="transmembrane region" description="Helical" evidence="10">
    <location>
        <begin position="186"/>
        <end position="203"/>
    </location>
</feature>
<proteinExistence type="inferred from homology"/>
<dbReference type="InterPro" id="IPR018227">
    <property type="entry name" value="Amino_acid_transport_2"/>
</dbReference>
<dbReference type="PIRSF" id="PIRSF006060">
    <property type="entry name" value="AA_transporter"/>
    <property type="match status" value="1"/>
</dbReference>
<evidence type="ECO:0000313" key="12">
    <source>
        <dbReference type="Proteomes" id="UP000244948"/>
    </source>
</evidence>
<protein>
    <recommendedName>
        <fullName evidence="10">Aromatic amino acid permease</fullName>
    </recommendedName>
</protein>
<keyword evidence="4 10" id="KW-1003">Cell membrane</keyword>
<feature type="transmembrane region" description="Helical" evidence="10">
    <location>
        <begin position="383"/>
        <end position="402"/>
    </location>
</feature>